<accession>A0A177EH41</accession>
<protein>
    <submittedName>
        <fullName evidence="2">Uncharacterized protein</fullName>
    </submittedName>
</protein>
<dbReference type="EMBL" id="LTDL01000019">
    <property type="protein sequence ID" value="OAG31294.1"/>
    <property type="molecule type" value="Genomic_DNA"/>
</dbReference>
<evidence type="ECO:0000313" key="3">
    <source>
        <dbReference type="Proteomes" id="UP000185944"/>
    </source>
</evidence>
<dbReference type="AlphaFoldDB" id="A0A177EH41"/>
<evidence type="ECO:0000256" key="1">
    <source>
        <dbReference type="SAM" id="Phobius"/>
    </source>
</evidence>
<dbReference type="RefSeq" id="XP_067544990.1">
    <property type="nucleotide sequence ID" value="XM_067689190.1"/>
</dbReference>
<reference evidence="2 3" key="1">
    <citation type="submission" date="2016-02" db="EMBL/GenBank/DDBJ databases">
        <title>Discovery of a natural microsporidian pathogen with a broad tissue tropism in Caenorhabditis elegans.</title>
        <authorList>
            <person name="Luallen R.J."/>
            <person name="Reinke A.W."/>
            <person name="Tong L."/>
            <person name="Botts M.R."/>
            <person name="Felix M.-A."/>
            <person name="Troemel E.R."/>
        </authorList>
    </citation>
    <scope>NUCLEOTIDE SEQUENCE [LARGE SCALE GENOMIC DNA]</scope>
    <source>
        <strain evidence="2 3">JUm2807</strain>
    </source>
</reference>
<name>A0A177EH41_9MICR</name>
<gene>
    <name evidence="2" type="ORF">NEDG_01772</name>
</gene>
<keyword evidence="1" id="KW-0812">Transmembrane</keyword>
<keyword evidence="1" id="KW-0472">Membrane</keyword>
<evidence type="ECO:0000313" key="2">
    <source>
        <dbReference type="EMBL" id="OAG31294.1"/>
    </source>
</evidence>
<organism evidence="2 3">
    <name type="scientific">Nematocida displodere</name>
    <dbReference type="NCBI Taxonomy" id="1805483"/>
    <lineage>
        <taxon>Eukaryota</taxon>
        <taxon>Fungi</taxon>
        <taxon>Fungi incertae sedis</taxon>
        <taxon>Microsporidia</taxon>
        <taxon>Nematocida</taxon>
    </lineage>
</organism>
<dbReference type="GeneID" id="93648122"/>
<dbReference type="Proteomes" id="UP000185944">
    <property type="component" value="Unassembled WGS sequence"/>
</dbReference>
<proteinExistence type="predicted"/>
<keyword evidence="3" id="KW-1185">Reference proteome</keyword>
<keyword evidence="1" id="KW-1133">Transmembrane helix</keyword>
<dbReference type="VEuPathDB" id="MicrosporidiaDB:NEDG_01772"/>
<feature type="transmembrane region" description="Helical" evidence="1">
    <location>
        <begin position="21"/>
        <end position="40"/>
    </location>
</feature>
<sequence length="603" mass="68113">MMKSKTVRSFGRVFETSLGKVFGKALMCHVLCLIVLWVFVGCAEATAPHSSLKHIVSPNTKQTIAFFERSRSDWSNRLVTVEVGRKRCLLKKQPESTYIFLQNYTLETVPEQLAQEIEFDKLIIAPGDEDKVTQKDPRVLEKILSALGTIYADTLVFSDLDLDGLGGKSMIQRMARSVRRISSQRSSGRFGKSETPELAPPTTRCILSIRTLLIQHNTIPAINWLQKRVDLSRCRINLAIVGKLQLDNLEVLDGFNAERIKILTLKDFKKLGSLDCKLLREGPLPDKLTIWTTRPICPKISVQLARSILTKEWRLLVLPMQVWKELMKPGELPKHLTVAELTVYTPQHSMFTEFLNTSPPPMGDNLATVKVLIFEFYIRHGLSFSPSIVPIIDWISRYFRGLERLVIEDAPGETDFCLFLQKNQVVFTTNPGLKTIEVGKFKCSGYQSNKEPILCLSLEAWDLYRSGKLADELTRTQTDLSQLPAEQQAMLMSREELGDDSNACCKCPGTLADLRRRCPKTEIHILDHPNHSLCTGCLAGLIRSGREAGAINCPSCRKEHILPLVRNMIGKNNQGVFEVKRDTRALPVLSFPRPTPVKMLPRF</sequence>
<comment type="caution">
    <text evidence="2">The sequence shown here is derived from an EMBL/GenBank/DDBJ whole genome shotgun (WGS) entry which is preliminary data.</text>
</comment>